<organism evidence="5 6">
    <name type="scientific">Fusibacillus kribbianus</name>
    <dbReference type="NCBI Taxonomy" id="3044208"/>
    <lineage>
        <taxon>Bacteria</taxon>
        <taxon>Bacillati</taxon>
        <taxon>Bacillota</taxon>
        <taxon>Clostridia</taxon>
        <taxon>Lachnospirales</taxon>
        <taxon>Lachnospiraceae</taxon>
        <taxon>Fusibacillus</taxon>
    </lineage>
</organism>
<dbReference type="EMBL" id="JASGBQ010000002">
    <property type="protein sequence ID" value="MDI9241362.1"/>
    <property type="molecule type" value="Genomic_DNA"/>
</dbReference>
<name>A0AAP4EX35_9FIRM</name>
<accession>A0AAP4EX35</accession>
<evidence type="ECO:0000256" key="2">
    <source>
        <dbReference type="SAM" id="Phobius"/>
    </source>
</evidence>
<feature type="region of interest" description="Disordered" evidence="1">
    <location>
        <begin position="73"/>
        <end position="113"/>
    </location>
</feature>
<evidence type="ECO:0000259" key="4">
    <source>
        <dbReference type="Pfam" id="PF25302"/>
    </source>
</evidence>
<keyword evidence="2" id="KW-0812">Transmembrane</keyword>
<dbReference type="AlphaFoldDB" id="A0AAP4EX35"/>
<keyword evidence="2" id="KW-1133">Transmembrane helix</keyword>
<feature type="domain" description="Zinc-ribbon" evidence="3">
    <location>
        <begin position="13"/>
        <end position="34"/>
    </location>
</feature>
<dbReference type="NCBIfam" id="NF047619">
    <property type="entry name" value="NADase_discoid"/>
    <property type="match status" value="1"/>
</dbReference>
<sequence length="291" mass="30522">MNKNADEVIVMNCPYCNFPNSPDSRFCENCGAPLPPTKNKSHTGLIAVITIVILAAIGGITALLLMNSESSSGQASVSSESSAVPTKESVSPTKESDISSAKTSTPTTEASIPTTAAVITTTEAAEPVTFTVASSIPSGLSGAYAVTVTGASATSTIVQSGYDNSALCVADGRAETSWQEGVAGSGIGESVSLQYDGTHKIQYMSFQLGNWRDNDYFYGNNRPQTLSLEFTGGPSADAVYTIDFPLDKSVYYLEFSSPVEASAVRLTIKNVYSGTSWDDTCIAEVTAYAVR</sequence>
<dbReference type="Pfam" id="PF25302">
    <property type="entry name" value="NADase_transloc"/>
    <property type="match status" value="1"/>
</dbReference>
<dbReference type="Gene3D" id="2.60.120.260">
    <property type="entry name" value="Galactose-binding domain-like"/>
    <property type="match status" value="1"/>
</dbReference>
<reference evidence="5 6" key="1">
    <citation type="submission" date="2023-05" db="EMBL/GenBank/DDBJ databases">
        <title>[ruminococcus] sp. nov., isolated from a pig farm feces dump.</title>
        <authorList>
            <person name="Chang Y.-H."/>
        </authorList>
    </citation>
    <scope>NUCLEOTIDE SEQUENCE [LARGE SCALE GENOMIC DNA]</scope>
    <source>
        <strain evidence="5 6">YH-rum2234</strain>
    </source>
</reference>
<dbReference type="Proteomes" id="UP001300383">
    <property type="component" value="Unassembled WGS sequence"/>
</dbReference>
<keyword evidence="2" id="KW-0472">Membrane</keyword>
<proteinExistence type="predicted"/>
<feature type="compositionally biased region" description="Polar residues" evidence="1">
    <location>
        <begin position="88"/>
        <end position="111"/>
    </location>
</feature>
<evidence type="ECO:0000259" key="3">
    <source>
        <dbReference type="Pfam" id="PF13240"/>
    </source>
</evidence>
<evidence type="ECO:0000256" key="1">
    <source>
        <dbReference type="SAM" id="MobiDB-lite"/>
    </source>
</evidence>
<gene>
    <name evidence="5" type="ORF">QJ036_02570</name>
</gene>
<evidence type="ECO:0000313" key="5">
    <source>
        <dbReference type="EMBL" id="MDI9241362.1"/>
    </source>
</evidence>
<comment type="caution">
    <text evidence="5">The sequence shown here is derived from an EMBL/GenBank/DDBJ whole genome shotgun (WGS) entry which is preliminary data.</text>
</comment>
<feature type="compositionally biased region" description="Low complexity" evidence="1">
    <location>
        <begin position="73"/>
        <end position="84"/>
    </location>
</feature>
<feature type="transmembrane region" description="Helical" evidence="2">
    <location>
        <begin position="44"/>
        <end position="66"/>
    </location>
</feature>
<keyword evidence="6" id="KW-1185">Reference proteome</keyword>
<dbReference type="InterPro" id="IPR026870">
    <property type="entry name" value="Zinc_ribbon_dom"/>
</dbReference>
<dbReference type="InterPro" id="IPR057561">
    <property type="entry name" value="NADase_transloc"/>
</dbReference>
<protein>
    <submittedName>
        <fullName evidence="5">Zinc ribbon domain-containing protein</fullName>
    </submittedName>
</protein>
<evidence type="ECO:0000313" key="6">
    <source>
        <dbReference type="Proteomes" id="UP001300383"/>
    </source>
</evidence>
<feature type="domain" description="NAD glycohydrolase translocation F5/8 type C" evidence="4">
    <location>
        <begin position="148"/>
        <end position="286"/>
    </location>
</feature>
<dbReference type="Pfam" id="PF13240">
    <property type="entry name" value="Zn_Ribbon_1"/>
    <property type="match status" value="1"/>
</dbReference>